<name>B7FY71_PHATC</name>
<dbReference type="HOGENOM" id="CLU_1614018_0_0_1"/>
<sequence length="165" mass="18196">MKMKVIALLVATLSVATAFAPQVVSSRSTTALNEKFWDKVAGMDLFAPNPDINKYGQRGKKVKQGSIGSNSYVPAGLSLSEYQKIRQKDVAKRDASYKRNVAKAGKYTDFTDWYVKRGTEEGGGWLKAAGRGHTFAKLKYEDLSQQKKYDGTGNIFGKKTSGKKK</sequence>
<organism evidence="2 3">
    <name type="scientific">Phaeodactylum tricornutum (strain CCAP 1055/1)</name>
    <dbReference type="NCBI Taxonomy" id="556484"/>
    <lineage>
        <taxon>Eukaryota</taxon>
        <taxon>Sar</taxon>
        <taxon>Stramenopiles</taxon>
        <taxon>Ochrophyta</taxon>
        <taxon>Bacillariophyta</taxon>
        <taxon>Bacillariophyceae</taxon>
        <taxon>Bacillariophycidae</taxon>
        <taxon>Naviculales</taxon>
        <taxon>Phaeodactylaceae</taxon>
        <taxon>Phaeodactylum</taxon>
    </lineage>
</organism>
<reference evidence="2 3" key="1">
    <citation type="journal article" date="2008" name="Nature">
        <title>The Phaeodactylum genome reveals the evolutionary history of diatom genomes.</title>
        <authorList>
            <person name="Bowler C."/>
            <person name="Allen A.E."/>
            <person name="Badger J.H."/>
            <person name="Grimwood J."/>
            <person name="Jabbari K."/>
            <person name="Kuo A."/>
            <person name="Maheswari U."/>
            <person name="Martens C."/>
            <person name="Maumus F."/>
            <person name="Otillar R.P."/>
            <person name="Rayko E."/>
            <person name="Salamov A."/>
            <person name="Vandepoele K."/>
            <person name="Beszteri B."/>
            <person name="Gruber A."/>
            <person name="Heijde M."/>
            <person name="Katinka M."/>
            <person name="Mock T."/>
            <person name="Valentin K."/>
            <person name="Verret F."/>
            <person name="Berges J.A."/>
            <person name="Brownlee C."/>
            <person name="Cadoret J.P."/>
            <person name="Chiovitti A."/>
            <person name="Choi C.J."/>
            <person name="Coesel S."/>
            <person name="De Martino A."/>
            <person name="Detter J.C."/>
            <person name="Durkin C."/>
            <person name="Falciatore A."/>
            <person name="Fournet J."/>
            <person name="Haruta M."/>
            <person name="Huysman M.J."/>
            <person name="Jenkins B.D."/>
            <person name="Jiroutova K."/>
            <person name="Jorgensen R.E."/>
            <person name="Joubert Y."/>
            <person name="Kaplan A."/>
            <person name="Kroger N."/>
            <person name="Kroth P.G."/>
            <person name="La Roche J."/>
            <person name="Lindquist E."/>
            <person name="Lommer M."/>
            <person name="Martin-Jezequel V."/>
            <person name="Lopez P.J."/>
            <person name="Lucas S."/>
            <person name="Mangogna M."/>
            <person name="McGinnis K."/>
            <person name="Medlin L.K."/>
            <person name="Montsant A."/>
            <person name="Oudot-Le Secq M.P."/>
            <person name="Napoli C."/>
            <person name="Obornik M."/>
            <person name="Parker M.S."/>
            <person name="Petit J.L."/>
            <person name="Porcel B.M."/>
            <person name="Poulsen N."/>
            <person name="Robison M."/>
            <person name="Rychlewski L."/>
            <person name="Rynearson T.A."/>
            <person name="Schmutz J."/>
            <person name="Shapiro H."/>
            <person name="Siaut M."/>
            <person name="Stanley M."/>
            <person name="Sussman M.R."/>
            <person name="Taylor A.R."/>
            <person name="Vardi A."/>
            <person name="von Dassow P."/>
            <person name="Vyverman W."/>
            <person name="Willis A."/>
            <person name="Wyrwicz L.S."/>
            <person name="Rokhsar D.S."/>
            <person name="Weissenbach J."/>
            <person name="Armbrust E.V."/>
            <person name="Green B.R."/>
            <person name="Van de Peer Y."/>
            <person name="Grigoriev I.V."/>
        </authorList>
    </citation>
    <scope>NUCLEOTIDE SEQUENCE [LARGE SCALE GENOMIC DNA]</scope>
    <source>
        <strain evidence="2 3">CCAP 1055/1</strain>
    </source>
</reference>
<evidence type="ECO:0000256" key="1">
    <source>
        <dbReference type="SAM" id="SignalP"/>
    </source>
</evidence>
<dbReference type="OMA" id="APNPDIN"/>
<dbReference type="GeneID" id="7200373"/>
<reference evidence="3" key="2">
    <citation type="submission" date="2008-08" db="EMBL/GenBank/DDBJ databases">
        <authorList>
            <consortium name="Diatom Consortium"/>
            <person name="Grigoriev I."/>
            <person name="Grimwood J."/>
            <person name="Kuo A."/>
            <person name="Otillar R.P."/>
            <person name="Salamov A."/>
            <person name="Detter J.C."/>
            <person name="Lindquist E."/>
            <person name="Shapiro H."/>
            <person name="Lucas S."/>
            <person name="Glavina del Rio T."/>
            <person name="Pitluck S."/>
            <person name="Rokhsar D."/>
            <person name="Bowler C."/>
        </authorList>
    </citation>
    <scope>GENOME REANNOTATION</scope>
    <source>
        <strain evidence="3">CCAP 1055/1</strain>
    </source>
</reference>
<dbReference type="RefSeq" id="XP_002179686.1">
    <property type="nucleotide sequence ID" value="XM_002179650.1"/>
</dbReference>
<keyword evidence="3" id="KW-1185">Reference proteome</keyword>
<dbReference type="eggNOG" id="ENOG502SQWH">
    <property type="taxonomic scope" value="Eukaryota"/>
</dbReference>
<keyword evidence="1" id="KW-0732">Signal</keyword>
<feature type="chain" id="PRO_5002855589" evidence="1">
    <location>
        <begin position="19"/>
        <end position="165"/>
    </location>
</feature>
<dbReference type="OrthoDB" id="41962at2759"/>
<dbReference type="KEGG" id="pti:PHATRDRAFT_45591"/>
<dbReference type="AlphaFoldDB" id="B7FY71"/>
<evidence type="ECO:0000313" key="2">
    <source>
        <dbReference type="EMBL" id="EEC48672.1"/>
    </source>
</evidence>
<gene>
    <name evidence="2" type="ORF">PHATRDRAFT_45591</name>
</gene>
<evidence type="ECO:0000313" key="3">
    <source>
        <dbReference type="Proteomes" id="UP000000759"/>
    </source>
</evidence>
<proteinExistence type="predicted"/>
<dbReference type="EMBL" id="CM000610">
    <property type="protein sequence ID" value="EEC48672.1"/>
    <property type="molecule type" value="Genomic_DNA"/>
</dbReference>
<protein>
    <submittedName>
        <fullName evidence="2">Uncharacterized protein</fullName>
    </submittedName>
</protein>
<dbReference type="Proteomes" id="UP000000759">
    <property type="component" value="Chromosome 7"/>
</dbReference>
<dbReference type="InParanoid" id="B7FY71"/>
<feature type="signal peptide" evidence="1">
    <location>
        <begin position="1"/>
        <end position="18"/>
    </location>
</feature>
<accession>B7FY71</accession>
<dbReference type="PaxDb" id="2850-Phatr45591"/>